<keyword evidence="1" id="KW-0472">Membrane</keyword>
<evidence type="ECO:0000313" key="3">
    <source>
        <dbReference type="EMBL" id="JAB72693.1"/>
    </source>
</evidence>
<reference evidence="3" key="1">
    <citation type="journal article" date="2015" name="Sci. Rep.">
        <title>Tissue- and time-dependent transcription in Ixodes ricinus salivary glands and midguts when blood feeding on the vertebrate host.</title>
        <authorList>
            <person name="Kotsyfakis M."/>
            <person name="Schwarz A."/>
            <person name="Erhart J."/>
            <person name="Ribeiro J.M."/>
        </authorList>
    </citation>
    <scope>NUCLEOTIDE SEQUENCE</scope>
    <source>
        <tissue evidence="3">Salivary gland and midgut</tissue>
    </source>
</reference>
<organism evidence="3">
    <name type="scientific">Ixodes ricinus</name>
    <name type="common">Common tick</name>
    <name type="synonym">Acarus ricinus</name>
    <dbReference type="NCBI Taxonomy" id="34613"/>
    <lineage>
        <taxon>Eukaryota</taxon>
        <taxon>Metazoa</taxon>
        <taxon>Ecdysozoa</taxon>
        <taxon>Arthropoda</taxon>
        <taxon>Chelicerata</taxon>
        <taxon>Arachnida</taxon>
        <taxon>Acari</taxon>
        <taxon>Parasitiformes</taxon>
        <taxon>Ixodida</taxon>
        <taxon>Ixodoidea</taxon>
        <taxon>Ixodidae</taxon>
        <taxon>Ixodinae</taxon>
        <taxon>Ixodes</taxon>
    </lineage>
</organism>
<name>V5HGS0_IXORI</name>
<evidence type="ECO:0000256" key="1">
    <source>
        <dbReference type="SAM" id="Phobius"/>
    </source>
</evidence>
<sequence length="182" mass="20730">MECVSAATTKSKERRYTDNWLLWCLLLHICTPAGYRLLRDNDNLILPAAKTVRRYVAMVGLKCGFETDFFVALKKKLASKTQFSRLGIIVFDEIQVQKSKCVGSKTLSHVRLADHGKDKKRSELADHELVFMFCLFGENDQCTTDWCICVEECYKSNSAVPATFASNNFLRGSWCCGGWCFR</sequence>
<dbReference type="InterPro" id="IPR048365">
    <property type="entry name" value="TNP-like_RNaseH_N"/>
</dbReference>
<proteinExistence type="evidence at transcript level"/>
<dbReference type="EMBL" id="GANP01011775">
    <property type="protein sequence ID" value="JAB72693.1"/>
    <property type="molecule type" value="mRNA"/>
</dbReference>
<protein>
    <recommendedName>
        <fullName evidence="2">Transposable element P transposase-like RNase H domain-containing protein</fullName>
    </recommendedName>
</protein>
<evidence type="ECO:0000259" key="2">
    <source>
        <dbReference type="Pfam" id="PF21787"/>
    </source>
</evidence>
<dbReference type="Pfam" id="PF21787">
    <property type="entry name" value="TNP-like_RNaseH_N"/>
    <property type="match status" value="1"/>
</dbReference>
<feature type="transmembrane region" description="Helical" evidence="1">
    <location>
        <begin position="20"/>
        <end position="38"/>
    </location>
</feature>
<keyword evidence="1" id="KW-1133">Transmembrane helix</keyword>
<dbReference type="AlphaFoldDB" id="V5HGS0"/>
<keyword evidence="1" id="KW-0812">Transmembrane</keyword>
<feature type="domain" description="Transposable element P transposase-like RNase H" evidence="2">
    <location>
        <begin position="62"/>
        <end position="133"/>
    </location>
</feature>
<accession>V5HGS0</accession>